<comment type="subunit">
    <text evidence="6">Homodimer.</text>
</comment>
<dbReference type="GO" id="GO:0005737">
    <property type="term" value="C:cytoplasm"/>
    <property type="evidence" value="ECO:0007669"/>
    <property type="project" value="UniProtKB-SubCell"/>
</dbReference>
<protein>
    <recommendedName>
        <fullName evidence="18">L-serine dehydratase/L-threonine deaminase</fullName>
        <ecNumber evidence="7">4.3.1.17</ecNumber>
        <ecNumber evidence="8">4.3.1.19</ecNumber>
    </recommendedName>
    <alternativeName>
        <fullName evidence="14">L-serine deaminase</fullName>
    </alternativeName>
    <alternativeName>
        <fullName evidence="15">L-threonine dehydratase</fullName>
    </alternativeName>
</protein>
<comment type="function">
    <text evidence="17">Catalyzes the pyridoxal-phosphate-dependent dehydrative deamination of L-threonine and L-serine to ammonia and alpha-ketobutyrate and pyruvate, respectively.</text>
</comment>
<dbReference type="FunFam" id="3.40.50.1100:FF:000031">
    <property type="entry name" value="L-serine dehydratase/L-threonine deaminase"/>
    <property type="match status" value="1"/>
</dbReference>
<dbReference type="PANTHER" id="PTHR48078:SF16">
    <property type="entry name" value="SERINE DEHYDRATASE-LIKE"/>
    <property type="match status" value="1"/>
</dbReference>
<dbReference type="Pfam" id="PF00291">
    <property type="entry name" value="PALP"/>
    <property type="match status" value="1"/>
</dbReference>
<comment type="catalytic activity">
    <reaction evidence="1">
        <text>L-threonine = 2-oxobutanoate + NH4(+)</text>
        <dbReference type="Rhea" id="RHEA:22108"/>
        <dbReference type="ChEBI" id="CHEBI:16763"/>
        <dbReference type="ChEBI" id="CHEBI:28938"/>
        <dbReference type="ChEBI" id="CHEBI:57926"/>
        <dbReference type="EC" id="4.3.1.19"/>
    </reaction>
</comment>
<evidence type="ECO:0000313" key="22">
    <source>
        <dbReference type="Proteomes" id="UP001333110"/>
    </source>
</evidence>
<accession>A0AAN7ND48</accession>
<evidence type="ECO:0000256" key="4">
    <source>
        <dbReference type="ARBA" id="ARBA00004742"/>
    </source>
</evidence>
<dbReference type="EC" id="4.3.1.17" evidence="7"/>
<dbReference type="InterPro" id="IPR036052">
    <property type="entry name" value="TrpB-like_PALP_sf"/>
</dbReference>
<comment type="subcellular location">
    <subcellularLocation>
        <location evidence="3">Cytoplasm</location>
    </subcellularLocation>
</comment>
<evidence type="ECO:0000256" key="8">
    <source>
        <dbReference type="ARBA" id="ARBA00012096"/>
    </source>
</evidence>
<evidence type="ECO:0000256" key="18">
    <source>
        <dbReference type="ARBA" id="ARBA00069215"/>
    </source>
</evidence>
<feature type="region of interest" description="Disordered" evidence="19">
    <location>
        <begin position="67"/>
        <end position="86"/>
    </location>
</feature>
<evidence type="ECO:0000256" key="7">
    <source>
        <dbReference type="ARBA" id="ARBA00012093"/>
    </source>
</evidence>
<dbReference type="SUPFAM" id="SSF53686">
    <property type="entry name" value="Tryptophan synthase beta subunit-like PLP-dependent enzymes"/>
    <property type="match status" value="1"/>
</dbReference>
<keyword evidence="9" id="KW-0312">Gluconeogenesis</keyword>
<keyword evidence="11" id="KW-0663">Pyridoxal phosphate</keyword>
<evidence type="ECO:0000256" key="13">
    <source>
        <dbReference type="ARBA" id="ARBA00023239"/>
    </source>
</evidence>
<evidence type="ECO:0000256" key="3">
    <source>
        <dbReference type="ARBA" id="ARBA00004496"/>
    </source>
</evidence>
<evidence type="ECO:0000259" key="20">
    <source>
        <dbReference type="Pfam" id="PF00291"/>
    </source>
</evidence>
<evidence type="ECO:0000256" key="1">
    <source>
        <dbReference type="ARBA" id="ARBA00001274"/>
    </source>
</evidence>
<evidence type="ECO:0000256" key="11">
    <source>
        <dbReference type="ARBA" id="ARBA00022898"/>
    </source>
</evidence>
<dbReference type="Gene3D" id="3.40.50.1100">
    <property type="match status" value="2"/>
</dbReference>
<dbReference type="Proteomes" id="UP001333110">
    <property type="component" value="Unassembled WGS sequence"/>
</dbReference>
<evidence type="ECO:0000256" key="12">
    <source>
        <dbReference type="ARBA" id="ARBA00023098"/>
    </source>
</evidence>
<dbReference type="GO" id="GO:0009097">
    <property type="term" value="P:isoleucine biosynthetic process"/>
    <property type="evidence" value="ECO:0007669"/>
    <property type="project" value="TreeGrafter"/>
</dbReference>
<dbReference type="GO" id="GO:0006094">
    <property type="term" value="P:gluconeogenesis"/>
    <property type="evidence" value="ECO:0007669"/>
    <property type="project" value="UniProtKB-KW"/>
</dbReference>
<keyword evidence="22" id="KW-1185">Reference proteome</keyword>
<dbReference type="InterPro" id="IPR050147">
    <property type="entry name" value="Ser/Thr_Dehydratase"/>
</dbReference>
<evidence type="ECO:0000256" key="5">
    <source>
        <dbReference type="ARBA" id="ARBA00010869"/>
    </source>
</evidence>
<evidence type="ECO:0000256" key="14">
    <source>
        <dbReference type="ARBA" id="ARBA00041766"/>
    </source>
</evidence>
<comment type="catalytic activity">
    <reaction evidence="16">
        <text>L-serine = pyruvate + NH4(+)</text>
        <dbReference type="Rhea" id="RHEA:19169"/>
        <dbReference type="ChEBI" id="CHEBI:15361"/>
        <dbReference type="ChEBI" id="CHEBI:28938"/>
        <dbReference type="ChEBI" id="CHEBI:33384"/>
        <dbReference type="EC" id="4.3.1.17"/>
    </reaction>
</comment>
<evidence type="ECO:0000256" key="10">
    <source>
        <dbReference type="ARBA" id="ARBA00022490"/>
    </source>
</evidence>
<dbReference type="GO" id="GO:0006629">
    <property type="term" value="P:lipid metabolic process"/>
    <property type="evidence" value="ECO:0007669"/>
    <property type="project" value="UniProtKB-KW"/>
</dbReference>
<dbReference type="GO" id="GO:0006567">
    <property type="term" value="P:L-threonine catabolic process"/>
    <property type="evidence" value="ECO:0007669"/>
    <property type="project" value="TreeGrafter"/>
</dbReference>
<feature type="domain" description="Tryptophan synthase beta chain-like PALP" evidence="20">
    <location>
        <begin position="234"/>
        <end position="527"/>
    </location>
</feature>
<dbReference type="EC" id="4.3.1.19" evidence="8"/>
<sequence length="546" mass="56370">MRRPLGFGCRGRTWLSRLGHPAPCPASAGRFRHGSSPAAGITRLALSKQPGPGQCLTPAPCPAAPLDTGTWGRWHGPPDVTSSSSVPQTLLRLRARSWGHAVSAHGTPGNPRRGVALADLGDRACGGNLGTPGAWGPGGQRSPACPGALAGRAHRCAPGLGAAASRSRGGTPGTALSLRMGSCALYRARDGRWGHGEGTCGEQLVASPPLPGRASIAGAMAAQPGGGEKPFHIVSPVLESLPLSKAAGTKVYMKLENVQPAGSFKIRGIGHLCQEAAKKGCRHFVCSSGGNAGLAAAYAAQKLGLPVTVVVPSTTGPAMVRKLEELGAEVEVSGQVWDEANRRALELAQTEGWVSIHPFDHPLVWQGHASLVRELKDSLETKPDAILLAVGGGGLLAGVVAGLRQVGWQDVPIVAAETRGAHSFHAALTAGRLVSLPDITSVAKCLGAKTVAARALQCAQECPVISQVVEDAEAVRAVEQFLDDERMLVQPACGAALALLYTGRLQRLQREGRLRTPLASVVVVVCGGSSIQAAQLRALKSQLGLE</sequence>
<evidence type="ECO:0000256" key="6">
    <source>
        <dbReference type="ARBA" id="ARBA00011738"/>
    </source>
</evidence>
<comment type="caution">
    <text evidence="21">The sequence shown here is derived from an EMBL/GenBank/DDBJ whole genome shotgun (WGS) entry which is preliminary data.</text>
</comment>
<dbReference type="GO" id="GO:0006565">
    <property type="term" value="P:L-serine catabolic process"/>
    <property type="evidence" value="ECO:0007669"/>
    <property type="project" value="TreeGrafter"/>
</dbReference>
<dbReference type="AlphaFoldDB" id="A0AAN7ND48"/>
<evidence type="ECO:0000256" key="17">
    <source>
        <dbReference type="ARBA" id="ARBA00059982"/>
    </source>
</evidence>
<evidence type="ECO:0000256" key="15">
    <source>
        <dbReference type="ARBA" id="ARBA00042605"/>
    </source>
</evidence>
<organism evidence="21 22">
    <name type="scientific">Mycteria americana</name>
    <name type="common">Wood stork</name>
    <dbReference type="NCBI Taxonomy" id="33587"/>
    <lineage>
        <taxon>Eukaryota</taxon>
        <taxon>Metazoa</taxon>
        <taxon>Chordata</taxon>
        <taxon>Craniata</taxon>
        <taxon>Vertebrata</taxon>
        <taxon>Euteleostomi</taxon>
        <taxon>Archelosauria</taxon>
        <taxon>Archosauria</taxon>
        <taxon>Dinosauria</taxon>
        <taxon>Saurischia</taxon>
        <taxon>Theropoda</taxon>
        <taxon>Coelurosauria</taxon>
        <taxon>Aves</taxon>
        <taxon>Neognathae</taxon>
        <taxon>Neoaves</taxon>
        <taxon>Aequornithes</taxon>
        <taxon>Ciconiiformes</taxon>
        <taxon>Ciconiidae</taxon>
        <taxon>Mycteria</taxon>
    </lineage>
</organism>
<comment type="pathway">
    <text evidence="4">Carbohydrate biosynthesis; gluconeogenesis.</text>
</comment>
<name>A0AAN7ND48_MYCAM</name>
<evidence type="ECO:0000256" key="19">
    <source>
        <dbReference type="SAM" id="MobiDB-lite"/>
    </source>
</evidence>
<evidence type="ECO:0000256" key="2">
    <source>
        <dbReference type="ARBA" id="ARBA00001933"/>
    </source>
</evidence>
<proteinExistence type="inferred from homology"/>
<dbReference type="GO" id="GO:0004794">
    <property type="term" value="F:threonine deaminase activity"/>
    <property type="evidence" value="ECO:0007669"/>
    <property type="project" value="UniProtKB-EC"/>
</dbReference>
<evidence type="ECO:0000256" key="9">
    <source>
        <dbReference type="ARBA" id="ARBA00022432"/>
    </source>
</evidence>
<reference evidence="21 22" key="1">
    <citation type="journal article" date="2023" name="J. Hered.">
        <title>Chromosome-level genome of the wood stork (Mycteria americana) provides insight into avian chromosome evolution.</title>
        <authorList>
            <person name="Flamio R. Jr."/>
            <person name="Ramstad K.M."/>
        </authorList>
    </citation>
    <scope>NUCLEOTIDE SEQUENCE [LARGE SCALE GENOMIC DNA]</scope>
    <source>
        <strain evidence="21">JAX WOST 10</strain>
    </source>
</reference>
<keyword evidence="12" id="KW-0443">Lipid metabolism</keyword>
<keyword evidence="13" id="KW-0456">Lyase</keyword>
<dbReference type="PANTHER" id="PTHR48078">
    <property type="entry name" value="THREONINE DEHYDRATASE, MITOCHONDRIAL-RELATED"/>
    <property type="match status" value="1"/>
</dbReference>
<dbReference type="InterPro" id="IPR001926">
    <property type="entry name" value="TrpB-like_PALP"/>
</dbReference>
<evidence type="ECO:0000313" key="21">
    <source>
        <dbReference type="EMBL" id="KAK4813322.1"/>
    </source>
</evidence>
<comment type="similarity">
    <text evidence="5">Belongs to the serine/threonine dehydratase family.</text>
</comment>
<gene>
    <name evidence="21" type="ORF">QYF61_026485</name>
</gene>
<dbReference type="EMBL" id="JAUNZN010000013">
    <property type="protein sequence ID" value="KAK4813322.1"/>
    <property type="molecule type" value="Genomic_DNA"/>
</dbReference>
<dbReference type="FunFam" id="3.40.50.1100:FF:000135">
    <property type="entry name" value="L-serine dehydratase/L-threonine deaminase"/>
    <property type="match status" value="1"/>
</dbReference>
<keyword evidence="10" id="KW-0963">Cytoplasm</keyword>
<dbReference type="GO" id="GO:0003941">
    <property type="term" value="F:L-serine ammonia-lyase activity"/>
    <property type="evidence" value="ECO:0007669"/>
    <property type="project" value="UniProtKB-EC"/>
</dbReference>
<comment type="cofactor">
    <cofactor evidence="2">
        <name>pyridoxal 5'-phosphate</name>
        <dbReference type="ChEBI" id="CHEBI:597326"/>
    </cofactor>
</comment>
<evidence type="ECO:0000256" key="16">
    <source>
        <dbReference type="ARBA" id="ARBA00049406"/>
    </source>
</evidence>